<sequence>MGTDHALLEELLAGNQRHVESLPADYFADVQTEQHPGVVAICCSDSRVPQEQMWGVDRPGAIFTPSTLGNQVCDEDHGERIVDGGMLYPIHHTGTTVAAVVGHTGCGAVTAAYRVATGAELPGPPGVDKWIEMLSPVVEEALESGLIDADADEDRIVNQLVEYNVDYQARALSDSDDVPRDVDIYGFVYDFQGVYGNEYGRSYLVNVNGETDSGQISELVPDAFETVTESLLF</sequence>
<keyword evidence="4 7" id="KW-0862">Zinc</keyword>
<comment type="catalytic activity">
    <reaction evidence="6">
        <text>hydrogencarbonate + H(+) = CO2 + H2O</text>
        <dbReference type="Rhea" id="RHEA:10748"/>
        <dbReference type="ChEBI" id="CHEBI:15377"/>
        <dbReference type="ChEBI" id="CHEBI:15378"/>
        <dbReference type="ChEBI" id="CHEBI:16526"/>
        <dbReference type="ChEBI" id="CHEBI:17544"/>
        <dbReference type="EC" id="4.2.1.1"/>
    </reaction>
</comment>
<evidence type="ECO:0000256" key="6">
    <source>
        <dbReference type="ARBA" id="ARBA00048348"/>
    </source>
</evidence>
<dbReference type="AlphaFoldDB" id="A0A4S3TKM9"/>
<accession>A0A4S3TKM9</accession>
<protein>
    <recommendedName>
        <fullName evidence="2">carbonic anhydrase</fullName>
        <ecNumber evidence="2">4.2.1.1</ecNumber>
    </recommendedName>
</protein>
<dbReference type="EC" id="4.2.1.1" evidence="2"/>
<dbReference type="InterPro" id="IPR001765">
    <property type="entry name" value="Carbonic_anhydrase"/>
</dbReference>
<dbReference type="EMBL" id="RBZW01000028">
    <property type="protein sequence ID" value="THE64661.1"/>
    <property type="molecule type" value="Genomic_DNA"/>
</dbReference>
<dbReference type="GO" id="GO:0004089">
    <property type="term" value="F:carbonate dehydratase activity"/>
    <property type="evidence" value="ECO:0007669"/>
    <property type="project" value="UniProtKB-EC"/>
</dbReference>
<feature type="binding site" evidence="7">
    <location>
        <position position="106"/>
    </location>
    <ligand>
        <name>Zn(2+)</name>
        <dbReference type="ChEBI" id="CHEBI:29105"/>
    </ligand>
</feature>
<evidence type="ECO:0000256" key="2">
    <source>
        <dbReference type="ARBA" id="ARBA00012925"/>
    </source>
</evidence>
<dbReference type="InterPro" id="IPR036874">
    <property type="entry name" value="Carbonic_anhydrase_sf"/>
</dbReference>
<keyword evidence="9" id="KW-1185">Reference proteome</keyword>
<gene>
    <name evidence="8" type="ORF">D8Y22_11695</name>
</gene>
<proteinExistence type="inferred from homology"/>
<feature type="binding site" evidence="7">
    <location>
        <position position="103"/>
    </location>
    <ligand>
        <name>Zn(2+)</name>
        <dbReference type="ChEBI" id="CHEBI:29105"/>
    </ligand>
</feature>
<dbReference type="Gene3D" id="3.40.1050.10">
    <property type="entry name" value="Carbonic anhydrase"/>
    <property type="match status" value="1"/>
</dbReference>
<evidence type="ECO:0000256" key="1">
    <source>
        <dbReference type="ARBA" id="ARBA00006217"/>
    </source>
</evidence>
<evidence type="ECO:0000313" key="9">
    <source>
        <dbReference type="Proteomes" id="UP000318864"/>
    </source>
</evidence>
<dbReference type="OrthoDB" id="24878at2157"/>
<organism evidence="8 9">
    <name type="scientific">Salinadaptatus halalkaliphilus</name>
    <dbReference type="NCBI Taxonomy" id="2419781"/>
    <lineage>
        <taxon>Archaea</taxon>
        <taxon>Methanobacteriati</taxon>
        <taxon>Methanobacteriota</taxon>
        <taxon>Stenosarchaea group</taxon>
        <taxon>Halobacteria</taxon>
        <taxon>Halobacteriales</taxon>
        <taxon>Natrialbaceae</taxon>
        <taxon>Salinadaptatus</taxon>
    </lineage>
</organism>
<dbReference type="SUPFAM" id="SSF53056">
    <property type="entry name" value="beta-carbonic anhydrase, cab"/>
    <property type="match status" value="1"/>
</dbReference>
<dbReference type="PANTHER" id="PTHR11002:SF76">
    <property type="entry name" value="CARBONIC ANHYDRASE"/>
    <property type="match status" value="1"/>
</dbReference>
<dbReference type="GO" id="GO:0008270">
    <property type="term" value="F:zinc ion binding"/>
    <property type="evidence" value="ECO:0007669"/>
    <property type="project" value="InterPro"/>
</dbReference>
<evidence type="ECO:0000256" key="7">
    <source>
        <dbReference type="PIRSR" id="PIRSR601765-2"/>
    </source>
</evidence>
<dbReference type="PANTHER" id="PTHR11002">
    <property type="entry name" value="CARBONIC ANHYDRASE"/>
    <property type="match status" value="1"/>
</dbReference>
<name>A0A4S3TKM9_9EURY</name>
<keyword evidence="5" id="KW-0456">Lyase</keyword>
<comment type="caution">
    <text evidence="8">The sequence shown here is derived from an EMBL/GenBank/DDBJ whole genome shotgun (WGS) entry which is preliminary data.</text>
</comment>
<dbReference type="SMART" id="SM00947">
    <property type="entry name" value="Pro_CA"/>
    <property type="match status" value="1"/>
</dbReference>
<feature type="binding site" evidence="7">
    <location>
        <position position="43"/>
    </location>
    <ligand>
        <name>Zn(2+)</name>
        <dbReference type="ChEBI" id="CHEBI:29105"/>
    </ligand>
</feature>
<evidence type="ECO:0000256" key="3">
    <source>
        <dbReference type="ARBA" id="ARBA00022723"/>
    </source>
</evidence>
<evidence type="ECO:0000256" key="4">
    <source>
        <dbReference type="ARBA" id="ARBA00022833"/>
    </source>
</evidence>
<reference evidence="8 9" key="1">
    <citation type="submission" date="2018-10" db="EMBL/GenBank/DDBJ databases">
        <title>Natronolimnobius sp. XQ-INN 246 isolated from Inner Mongolia Autonomous Region of China.</title>
        <authorList>
            <person name="Xue Q."/>
        </authorList>
    </citation>
    <scope>NUCLEOTIDE SEQUENCE [LARGE SCALE GENOMIC DNA]</scope>
    <source>
        <strain evidence="8 9">XQ-INN 246</strain>
    </source>
</reference>
<keyword evidence="3 7" id="KW-0479">Metal-binding</keyword>
<evidence type="ECO:0000256" key="5">
    <source>
        <dbReference type="ARBA" id="ARBA00023239"/>
    </source>
</evidence>
<evidence type="ECO:0000313" key="8">
    <source>
        <dbReference type="EMBL" id="THE64661.1"/>
    </source>
</evidence>
<comment type="similarity">
    <text evidence="1">Belongs to the beta-class carbonic anhydrase family.</text>
</comment>
<dbReference type="Pfam" id="PF00484">
    <property type="entry name" value="Pro_CA"/>
    <property type="match status" value="1"/>
</dbReference>
<dbReference type="Proteomes" id="UP000318864">
    <property type="component" value="Unassembled WGS sequence"/>
</dbReference>
<comment type="cofactor">
    <cofactor evidence="7">
        <name>Zn(2+)</name>
        <dbReference type="ChEBI" id="CHEBI:29105"/>
    </cofactor>
    <text evidence="7">Binds 1 zinc ion per subunit.</text>
</comment>
<dbReference type="RefSeq" id="WP_141464878.1">
    <property type="nucleotide sequence ID" value="NZ_RBZW01000028.1"/>
</dbReference>